<dbReference type="InterPro" id="IPR000678">
    <property type="entry name" value="TP2"/>
</dbReference>
<reference evidence="16" key="1">
    <citation type="submission" date="2025-08" db="UniProtKB">
        <authorList>
            <consortium name="Ensembl"/>
        </authorList>
    </citation>
    <scope>IDENTIFICATION</scope>
</reference>
<evidence type="ECO:0000256" key="3">
    <source>
        <dbReference type="ARBA" id="ARBA00004604"/>
    </source>
</evidence>
<keyword evidence="14" id="KW-0544">Nucleosome core</keyword>
<keyword evidence="11" id="KW-0744">Spermatogenesis</keyword>
<keyword evidence="10" id="KW-0862">Zinc</keyword>
<dbReference type="OMA" id="SCSHHCQ"/>
<dbReference type="PROSITE" id="PS00971">
    <property type="entry name" value="TP2_2"/>
    <property type="match status" value="1"/>
</dbReference>
<gene>
    <name evidence="16" type="primary">TNP2</name>
</gene>
<keyword evidence="13" id="KW-0539">Nucleus</keyword>
<evidence type="ECO:0000256" key="7">
    <source>
        <dbReference type="ARBA" id="ARBA00022473"/>
    </source>
</evidence>
<dbReference type="GO" id="GO:0030154">
    <property type="term" value="P:cell differentiation"/>
    <property type="evidence" value="ECO:0007669"/>
    <property type="project" value="UniProtKB-KW"/>
</dbReference>
<evidence type="ECO:0000256" key="11">
    <source>
        <dbReference type="ARBA" id="ARBA00022871"/>
    </source>
</evidence>
<evidence type="ECO:0000256" key="2">
    <source>
        <dbReference type="ARBA" id="ARBA00004286"/>
    </source>
</evidence>
<dbReference type="GO" id="GO:0007341">
    <property type="term" value="P:penetration of zona pellucida"/>
    <property type="evidence" value="ECO:0007669"/>
    <property type="project" value="TreeGrafter"/>
</dbReference>
<evidence type="ECO:0000313" key="17">
    <source>
        <dbReference type="Proteomes" id="UP000233220"/>
    </source>
</evidence>
<name>A0A2K6U4J4_SAIBB</name>
<feature type="compositionally biased region" description="Polar residues" evidence="15">
    <location>
        <begin position="1"/>
        <end position="20"/>
    </location>
</feature>
<dbReference type="GO" id="GO:0007283">
    <property type="term" value="P:spermatogenesis"/>
    <property type="evidence" value="ECO:0007669"/>
    <property type="project" value="UniProtKB-KW"/>
</dbReference>
<evidence type="ECO:0000256" key="9">
    <source>
        <dbReference type="ARBA" id="ARBA00022782"/>
    </source>
</evidence>
<dbReference type="PANTHER" id="PTHR17488:SF0">
    <property type="entry name" value="NUCLEAR TRANSITION PROTEIN 2"/>
    <property type="match status" value="1"/>
</dbReference>
<keyword evidence="17" id="KW-1185">Reference proteome</keyword>
<comment type="function">
    <text evidence="1">Plays a key role in the replacement of histones to protamine in the elongating spermatids of mammals. In condensing spermatids, loaded onto the nucleosomes, where it promotes the recruitment and processing of protamines, which are responsible for histone eviction.</text>
</comment>
<evidence type="ECO:0000256" key="4">
    <source>
        <dbReference type="ARBA" id="ARBA00007136"/>
    </source>
</evidence>
<organism evidence="16 17">
    <name type="scientific">Saimiri boliviensis boliviensis</name>
    <name type="common">Bolivian squirrel monkey</name>
    <dbReference type="NCBI Taxonomy" id="39432"/>
    <lineage>
        <taxon>Eukaryota</taxon>
        <taxon>Metazoa</taxon>
        <taxon>Chordata</taxon>
        <taxon>Craniata</taxon>
        <taxon>Vertebrata</taxon>
        <taxon>Euteleostomi</taxon>
        <taxon>Mammalia</taxon>
        <taxon>Eutheria</taxon>
        <taxon>Euarchontoglires</taxon>
        <taxon>Primates</taxon>
        <taxon>Haplorrhini</taxon>
        <taxon>Platyrrhini</taxon>
        <taxon>Cebidae</taxon>
        <taxon>Saimiriinae</taxon>
        <taxon>Saimiri</taxon>
    </lineage>
</organism>
<dbReference type="GO" id="GO:0003677">
    <property type="term" value="F:DNA binding"/>
    <property type="evidence" value="ECO:0007669"/>
    <property type="project" value="UniProtKB-KW"/>
</dbReference>
<evidence type="ECO:0000256" key="5">
    <source>
        <dbReference type="ARBA" id="ARBA00014084"/>
    </source>
</evidence>
<sequence>MDTKTHSLPTTQPHSSSRPQGPTCRPCTCSHHCQTCSQHCSQGRSSSRSPTTHHSPPGAHSSAGRQSQSPSPSPPPRHHKKTMNSHHSPTRPAILYSSCPKRRKNLEGKMNKRKMAKRIRQVYKTKKRSSGQKSNE</sequence>
<proteinExistence type="inferred from homology"/>
<comment type="subcellular location">
    <subcellularLocation>
        <location evidence="2">Chromosome</location>
    </subcellularLocation>
    <subcellularLocation>
        <location evidence="3">Nucleus</location>
        <location evidence="3">Nucleolus</location>
    </subcellularLocation>
</comment>
<accession>A0A2K6U4J4</accession>
<keyword evidence="9" id="KW-0221">Differentiation</keyword>
<evidence type="ECO:0000256" key="6">
    <source>
        <dbReference type="ARBA" id="ARBA00022454"/>
    </source>
</evidence>
<evidence type="ECO:0000256" key="15">
    <source>
        <dbReference type="SAM" id="MobiDB-lite"/>
    </source>
</evidence>
<dbReference type="GeneTree" id="ENSGT00390000008176"/>
<dbReference type="GO" id="GO:0007340">
    <property type="term" value="P:acrosome reaction"/>
    <property type="evidence" value="ECO:0007669"/>
    <property type="project" value="TreeGrafter"/>
</dbReference>
<evidence type="ECO:0000256" key="14">
    <source>
        <dbReference type="ARBA" id="ARBA00023269"/>
    </source>
</evidence>
<evidence type="ECO:0000313" key="16">
    <source>
        <dbReference type="Ensembl" id="ENSSBOP00000026817.1"/>
    </source>
</evidence>
<dbReference type="GO" id="GO:0008270">
    <property type="term" value="F:zinc ion binding"/>
    <property type="evidence" value="ECO:0007669"/>
    <property type="project" value="TreeGrafter"/>
</dbReference>
<evidence type="ECO:0000256" key="12">
    <source>
        <dbReference type="ARBA" id="ARBA00023125"/>
    </source>
</evidence>
<keyword evidence="12" id="KW-0238">DNA-binding</keyword>
<dbReference type="Ensembl" id="ENSSBOT00000043691.1">
    <property type="protein sequence ID" value="ENSSBOP00000026817.1"/>
    <property type="gene ID" value="ENSSBOG00000029839.1"/>
</dbReference>
<evidence type="ECO:0000256" key="13">
    <source>
        <dbReference type="ARBA" id="ARBA00023242"/>
    </source>
</evidence>
<keyword evidence="6" id="KW-0158">Chromosome</keyword>
<dbReference type="GO" id="GO:0005730">
    <property type="term" value="C:nucleolus"/>
    <property type="evidence" value="ECO:0007669"/>
    <property type="project" value="UniProtKB-SubCell"/>
</dbReference>
<evidence type="ECO:0000256" key="1">
    <source>
        <dbReference type="ARBA" id="ARBA00003760"/>
    </source>
</evidence>
<dbReference type="Proteomes" id="UP000233220">
    <property type="component" value="Unplaced"/>
</dbReference>
<dbReference type="GO" id="GO:0000786">
    <property type="term" value="C:nucleosome"/>
    <property type="evidence" value="ECO:0007669"/>
    <property type="project" value="UniProtKB-KW"/>
</dbReference>
<dbReference type="STRING" id="39432.ENSSBOP00000026817"/>
<dbReference type="Pfam" id="PF01254">
    <property type="entry name" value="TP2"/>
    <property type="match status" value="1"/>
</dbReference>
<feature type="region of interest" description="Disordered" evidence="15">
    <location>
        <begin position="1"/>
        <end position="136"/>
    </location>
</feature>
<protein>
    <recommendedName>
        <fullName evidence="5">Nuclear transition protein 2</fullName>
    </recommendedName>
</protein>
<evidence type="ECO:0000256" key="10">
    <source>
        <dbReference type="ARBA" id="ARBA00022833"/>
    </source>
</evidence>
<keyword evidence="7" id="KW-0217">Developmental protein</keyword>
<feature type="compositionally biased region" description="Basic residues" evidence="15">
    <location>
        <begin position="111"/>
        <end position="130"/>
    </location>
</feature>
<dbReference type="PANTHER" id="PTHR17488">
    <property type="entry name" value="NUCLEAR TRANSITION PROTEIN 2"/>
    <property type="match status" value="1"/>
</dbReference>
<reference evidence="16" key="2">
    <citation type="submission" date="2025-09" db="UniProtKB">
        <authorList>
            <consortium name="Ensembl"/>
        </authorList>
    </citation>
    <scope>IDENTIFICATION</scope>
</reference>
<dbReference type="AlphaFoldDB" id="A0A2K6U4J4"/>
<keyword evidence="8" id="KW-0479">Metal-binding</keyword>
<evidence type="ECO:0000256" key="8">
    <source>
        <dbReference type="ARBA" id="ARBA00022723"/>
    </source>
</evidence>
<comment type="similarity">
    <text evidence="4">Belongs to the nuclear transition protein 2 family.</text>
</comment>
<feature type="compositionally biased region" description="Low complexity" evidence="15">
    <location>
        <begin position="28"/>
        <end position="57"/>
    </location>
</feature>